<dbReference type="InterPro" id="IPR035068">
    <property type="entry name" value="TldD/PmbA_N"/>
</dbReference>
<feature type="region of interest" description="Disordered" evidence="2">
    <location>
        <begin position="277"/>
        <end position="298"/>
    </location>
</feature>
<protein>
    <submittedName>
        <fullName evidence="6">Microcin-processing peptidase 1</fullName>
    </submittedName>
</protein>
<dbReference type="GO" id="GO:0005829">
    <property type="term" value="C:cytosol"/>
    <property type="evidence" value="ECO:0007669"/>
    <property type="project" value="TreeGrafter"/>
</dbReference>
<dbReference type="RefSeq" id="WP_107987869.1">
    <property type="nucleotide sequence ID" value="NZ_QAYG01000001.1"/>
</dbReference>
<reference evidence="6 7" key="1">
    <citation type="submission" date="2018-04" db="EMBL/GenBank/DDBJ databases">
        <title>Genomic Encyclopedia of Archaeal and Bacterial Type Strains, Phase II (KMG-II): from individual species to whole genera.</title>
        <authorList>
            <person name="Goeker M."/>
        </authorList>
    </citation>
    <scope>NUCLEOTIDE SEQUENCE [LARGE SCALE GENOMIC DNA]</scope>
    <source>
        <strain evidence="6 7">DSM 23382</strain>
    </source>
</reference>
<evidence type="ECO:0000256" key="1">
    <source>
        <dbReference type="ARBA" id="ARBA00005836"/>
    </source>
</evidence>
<feature type="compositionally biased region" description="Polar residues" evidence="2">
    <location>
        <begin position="339"/>
        <end position="348"/>
    </location>
</feature>
<evidence type="ECO:0000259" key="4">
    <source>
        <dbReference type="Pfam" id="PF19289"/>
    </source>
</evidence>
<dbReference type="Proteomes" id="UP000244081">
    <property type="component" value="Unassembled WGS sequence"/>
</dbReference>
<evidence type="ECO:0000313" key="7">
    <source>
        <dbReference type="Proteomes" id="UP000244081"/>
    </source>
</evidence>
<dbReference type="PANTHER" id="PTHR43421:SF1">
    <property type="entry name" value="METALLOPROTEASE PMBA"/>
    <property type="match status" value="1"/>
</dbReference>
<dbReference type="PANTHER" id="PTHR43421">
    <property type="entry name" value="METALLOPROTEASE PMBA"/>
    <property type="match status" value="1"/>
</dbReference>
<keyword evidence="7" id="KW-1185">Reference proteome</keyword>
<dbReference type="OrthoDB" id="9803618at2"/>
<dbReference type="InterPro" id="IPR002510">
    <property type="entry name" value="Metalloprtase-TldD/E_N"/>
</dbReference>
<dbReference type="Pfam" id="PF19290">
    <property type="entry name" value="PmbA_TldD_2nd"/>
    <property type="match status" value="1"/>
</dbReference>
<comment type="similarity">
    <text evidence="1">Belongs to the peptidase U62 family.</text>
</comment>
<dbReference type="SUPFAM" id="SSF111283">
    <property type="entry name" value="Putative modulator of DNA gyrase, PmbA/TldD"/>
    <property type="match status" value="1"/>
</dbReference>
<dbReference type="Gene3D" id="3.30.2290.10">
    <property type="entry name" value="PmbA/TldD superfamily"/>
    <property type="match status" value="1"/>
</dbReference>
<evidence type="ECO:0000313" key="6">
    <source>
        <dbReference type="EMBL" id="PTW62277.1"/>
    </source>
</evidence>
<organism evidence="6 7">
    <name type="scientific">Breoghania corrubedonensis</name>
    <dbReference type="NCBI Taxonomy" id="665038"/>
    <lineage>
        <taxon>Bacteria</taxon>
        <taxon>Pseudomonadati</taxon>
        <taxon>Pseudomonadota</taxon>
        <taxon>Alphaproteobacteria</taxon>
        <taxon>Hyphomicrobiales</taxon>
        <taxon>Stappiaceae</taxon>
        <taxon>Breoghania</taxon>
    </lineage>
</organism>
<feature type="region of interest" description="Disordered" evidence="2">
    <location>
        <begin position="332"/>
        <end position="358"/>
    </location>
</feature>
<dbReference type="InterPro" id="IPR036059">
    <property type="entry name" value="TldD/PmbA_sf"/>
</dbReference>
<accession>A0A2T5VEV2</accession>
<name>A0A2T5VEV2_9HYPH</name>
<feature type="domain" description="Metalloprotease TldD/E C-terminal" evidence="4">
    <location>
        <begin position="232"/>
        <end position="446"/>
    </location>
</feature>
<evidence type="ECO:0000256" key="2">
    <source>
        <dbReference type="SAM" id="MobiDB-lite"/>
    </source>
</evidence>
<dbReference type="InterPro" id="IPR045570">
    <property type="entry name" value="Metalloprtase-TldD/E_cen_dom"/>
</dbReference>
<comment type="caution">
    <text evidence="6">The sequence shown here is derived from an EMBL/GenBank/DDBJ whole genome shotgun (WGS) entry which is preliminary data.</text>
</comment>
<dbReference type="Pfam" id="PF01523">
    <property type="entry name" value="PmbA_TldD_1st"/>
    <property type="match status" value="1"/>
</dbReference>
<dbReference type="GO" id="GO:0006508">
    <property type="term" value="P:proteolysis"/>
    <property type="evidence" value="ECO:0007669"/>
    <property type="project" value="InterPro"/>
</dbReference>
<evidence type="ECO:0000259" key="5">
    <source>
        <dbReference type="Pfam" id="PF19290"/>
    </source>
</evidence>
<feature type="domain" description="Metalloprotease TldD/E N-terminal" evidence="3">
    <location>
        <begin position="29"/>
        <end position="91"/>
    </location>
</feature>
<dbReference type="InterPro" id="IPR045569">
    <property type="entry name" value="Metalloprtase-TldD/E_C"/>
</dbReference>
<dbReference type="Pfam" id="PF19289">
    <property type="entry name" value="PmbA_TldD_3rd"/>
    <property type="match status" value="1"/>
</dbReference>
<gene>
    <name evidence="6" type="ORF">C8N35_101317</name>
</gene>
<evidence type="ECO:0000259" key="3">
    <source>
        <dbReference type="Pfam" id="PF01523"/>
    </source>
</evidence>
<sequence length="447" mass="46532">MTLSIDQQDLEARAARLVEAARTAGADAADAVAITGQSLSVSVRAGKVEETERSESDGFNLRVFVGRRVASVSANALDDLAGLAERAVAMARVAPEDPYAGLADAALLACSLPSLDLLDDREVSADELRDAALAAEAAGLAVSGISKSGGASASSGFGGVVLATSAGFSGSYLVSRHSLSMTAVAGDGTAMERDYDFDFRTHRDDLDDPAGIGRRAGERAVRRVNPRKVDTCTTAIIFEPRAARSLVGHFAGAVNGAAVARKTSFLRDMMGKQVFAPGTTITDNPLKPRATGSRPFDGEGLPVAPLSMIEDGVLKAWFLDGPTARELGLESNARAARSGSGTSPSPTNLALLPGDMSPQDMIRETGEGLYVTDLIGHGVNPVTGDYSRGVSGFWIENGELTYPVSEVTVAGNLKDMFARLRPANDPDLRFSTSAPTVAIEGMTLAGR</sequence>
<proteinExistence type="inferred from homology"/>
<dbReference type="AlphaFoldDB" id="A0A2T5VEV2"/>
<dbReference type="GO" id="GO:0008237">
    <property type="term" value="F:metallopeptidase activity"/>
    <property type="evidence" value="ECO:0007669"/>
    <property type="project" value="InterPro"/>
</dbReference>
<dbReference type="EMBL" id="QAYG01000001">
    <property type="protein sequence ID" value="PTW62277.1"/>
    <property type="molecule type" value="Genomic_DNA"/>
</dbReference>
<feature type="domain" description="Metalloprotease TldD/E central" evidence="5">
    <location>
        <begin position="120"/>
        <end position="223"/>
    </location>
</feature>
<dbReference type="InterPro" id="IPR047657">
    <property type="entry name" value="PmbA"/>
</dbReference>